<dbReference type="Proteomes" id="UP001165960">
    <property type="component" value="Unassembled WGS sequence"/>
</dbReference>
<evidence type="ECO:0000313" key="2">
    <source>
        <dbReference type="Proteomes" id="UP001165960"/>
    </source>
</evidence>
<name>A0ACC2TIC2_9FUNG</name>
<gene>
    <name evidence="1" type="ORF">DSO57_1006120</name>
</gene>
<organism evidence="1 2">
    <name type="scientific">Entomophthora muscae</name>
    <dbReference type="NCBI Taxonomy" id="34485"/>
    <lineage>
        <taxon>Eukaryota</taxon>
        <taxon>Fungi</taxon>
        <taxon>Fungi incertae sedis</taxon>
        <taxon>Zoopagomycota</taxon>
        <taxon>Entomophthoromycotina</taxon>
        <taxon>Entomophthoromycetes</taxon>
        <taxon>Entomophthorales</taxon>
        <taxon>Entomophthoraceae</taxon>
        <taxon>Entomophthora</taxon>
    </lineage>
</organism>
<dbReference type="EMBL" id="QTSX02002857">
    <property type="protein sequence ID" value="KAJ9074470.1"/>
    <property type="molecule type" value="Genomic_DNA"/>
</dbReference>
<evidence type="ECO:0000313" key="1">
    <source>
        <dbReference type="EMBL" id="KAJ9074470.1"/>
    </source>
</evidence>
<reference evidence="1" key="1">
    <citation type="submission" date="2022-04" db="EMBL/GenBank/DDBJ databases">
        <title>Genome of the entomopathogenic fungus Entomophthora muscae.</title>
        <authorList>
            <person name="Elya C."/>
            <person name="Lovett B.R."/>
            <person name="Lee E."/>
            <person name="Macias A.M."/>
            <person name="Hajek A.E."/>
            <person name="De Bivort B.L."/>
            <person name="Kasson M.T."/>
            <person name="De Fine Licht H.H."/>
            <person name="Stajich J.E."/>
        </authorList>
    </citation>
    <scope>NUCLEOTIDE SEQUENCE</scope>
    <source>
        <strain evidence="1">Berkeley</strain>
    </source>
</reference>
<comment type="caution">
    <text evidence="1">The sequence shown here is derived from an EMBL/GenBank/DDBJ whole genome shotgun (WGS) entry which is preliminary data.</text>
</comment>
<protein>
    <submittedName>
        <fullName evidence="1">Uncharacterized protein</fullName>
    </submittedName>
</protein>
<proteinExistence type="predicted"/>
<sequence length="121" mass="13485">MLAYSIALAAQCFASPDARQPYAQPGVSAQTTPVYDNNQVQVKEILKDMMSYSGVTDVKAGVKMDLAMKILFQKSNHVIKYLSTSPSVLCSSDARNSQEPIYTPYVQHYSSIIDEPYYFNT</sequence>
<accession>A0ACC2TIC2</accession>
<keyword evidence="2" id="KW-1185">Reference proteome</keyword>